<dbReference type="InterPro" id="IPR056207">
    <property type="entry name" value="TMP_PB2_N"/>
</dbReference>
<proteinExistence type="predicted"/>
<keyword evidence="5" id="KW-1185">Reference proteome</keyword>
<dbReference type="Proteomes" id="UP000308921">
    <property type="component" value="Segment"/>
</dbReference>
<feature type="coiled-coil region" evidence="1">
    <location>
        <begin position="711"/>
        <end position="738"/>
    </location>
</feature>
<dbReference type="Pfam" id="PF24164">
    <property type="entry name" value="TMP_N"/>
    <property type="match status" value="1"/>
</dbReference>
<evidence type="ECO:0000259" key="3">
    <source>
        <dbReference type="Pfam" id="PF24165"/>
    </source>
</evidence>
<evidence type="ECO:0000259" key="2">
    <source>
        <dbReference type="Pfam" id="PF24164"/>
    </source>
</evidence>
<organism evidence="4 5">
    <name type="scientific">Pantoea phage vB_PagS_AAS21</name>
    <dbReference type="NCBI Taxonomy" id="2575261"/>
    <lineage>
        <taxon>Viruses</taxon>
        <taxon>Duplodnaviria</taxon>
        <taxon>Heunggongvirae</taxon>
        <taxon>Uroviricota</taxon>
        <taxon>Caudoviricetes</taxon>
        <taxon>Demerecviridae</taxon>
        <taxon>Keyvirus</taxon>
        <taxon>Keyvirus AAS21</taxon>
    </lineage>
</organism>
<evidence type="ECO:0000256" key="1">
    <source>
        <dbReference type="SAM" id="Coils"/>
    </source>
</evidence>
<name>A0A4Y5P1M0_9CAUD</name>
<feature type="domain" description="Tape measure protein PB2 C-terminal" evidence="3">
    <location>
        <begin position="1197"/>
        <end position="1232"/>
    </location>
</feature>
<dbReference type="InterPro" id="IPR056208">
    <property type="entry name" value="TMP_PB2_C"/>
</dbReference>
<keyword evidence="1" id="KW-0175">Coiled coil</keyword>
<feature type="coiled-coil region" evidence="1">
    <location>
        <begin position="438"/>
        <end position="465"/>
    </location>
</feature>
<reference evidence="4 5" key="1">
    <citation type="submission" date="2019-04" db="EMBL/GenBank/DDBJ databases">
        <title>Complete genome sequence of Pantoea bacteriophage vB_PagS_AAS21.</title>
        <authorList>
            <person name="Truncaite L."/>
            <person name="Simoliuniene M."/>
            <person name="Zajanckauskaite A."/>
            <person name="Meskys R."/>
            <person name="Simoliunas E."/>
        </authorList>
    </citation>
    <scope>NUCLEOTIDE SEQUENCE [LARGE SCALE GENOMIC DNA]</scope>
</reference>
<feature type="coiled-coil region" evidence="1">
    <location>
        <begin position="1019"/>
        <end position="1046"/>
    </location>
</feature>
<feature type="coiled-coil region" evidence="1">
    <location>
        <begin position="848"/>
        <end position="901"/>
    </location>
</feature>
<evidence type="ECO:0000313" key="4">
    <source>
        <dbReference type="EMBL" id="QCW23753.1"/>
    </source>
</evidence>
<sequence>MTDKLIRELIVDVKQKGATKTAKSIQSVATGLEDAAAAAELTVEQLNKIPNSLNIIEKAASRASASLQKVGPNKGMTQMQKTLSNIEEYMDLLVSSVTHMTESMNRGFKQSAASAERMGNEIAAAVEKSEDQLIGLNGTLKKNSQGFDGMGNAAGKASRALGNTSGSARGATRDFSAMAKIGGSLPIMYAAIASNVFVLASAFDQLKTGDQLNRLMQFGEIIGAQTGTPVQNLAAGLQQATGYAISFEEAMKQASVASAYGFSTKQLEEFGLVARRAAAVLGVDMTDALNRVIKGVSKQEIELLDELGVTIRLNDAYAAYVKQLNAANTGIQYNMNSLTSYQKQQAYANAVVAESTRRFGNLDAVLRATPWEQFAANADSALRKLQQSAATYLQPVIASLNAFMTQTRAAAQATEAISQAASNAQIDPKNTDAVIAGLVNSKQGLEDANKTYEEALKKRNDLRAEYDKRLVNAPWALKAAVNAGNEGLPTMVSDPANKAWVNQTVDIGNQIKMMNREVEDSQSNINAWKNTWAAATDTLKKASPELQKSLKAFDTGGVPGAMGGIQVDPNVLAGVSQISKEFKNLQTTSKDTATSIKAIGTDTNSAKLSAGALAESIKTVEAYSKSTGQNADTLVKKLNLGFDSMDEMKKTQQAIDKYNKASITDKSMELAIEQARNKALAAGKDNNVADAEANKVKTGYLERQIAATKALLENQKDNQSLVKELNELETERLQTINATYKGATKIKDVSDKIVGIEEQIKLLSDSSLNSQQYTIATMQLQLKIEQDRQKILAGNAQKQKDYMQSKLEEARLQRQIREEMYSQENEALARQRDQTTALREAGMELGTQEQILANIRDKEKEIADLRKAAKDNNVAADTQTIAQLNDQIAVLKKQADTAKVTQDRGYQNSTTGLLGGSYASTQGMSPEQKTAQEFQNNQDGYAQAISNLQAINSEATNAGQSIGNLVNAMMQYSQGSLDFSSVAAAGMQTIGQFISMGANQHIGAIDAAIAAEQKRDGQSEESKNKIKKLEAEKVKIQQQSAKQQILISTATAIMQAATSVPYPYSIPLMIAAAAAGAMSYSQASNPTSASLSGLDSGSNTVASLSLGERDKKVDISQQANSGELSYMRGDSGTGNANTFIPRAEGGNMVPGVSYAVGENGIEVVTPQVPSTVTPADHIGSGGSSSGAPTIHLNVSAMDAKSFVAFANENAGVFYSAVENTLNENGSTLKRLNR</sequence>
<feature type="domain" description="Tape measure protein PB2 N-terminal" evidence="2">
    <location>
        <begin position="1"/>
        <end position="82"/>
    </location>
</feature>
<protein>
    <submittedName>
        <fullName evidence="4">Tape measure protein</fullName>
    </submittedName>
</protein>
<dbReference type="EMBL" id="MK770119">
    <property type="protein sequence ID" value="QCW23753.1"/>
    <property type="molecule type" value="Genomic_DNA"/>
</dbReference>
<gene>
    <name evidence="4" type="ORF">AAS21_gp015</name>
</gene>
<dbReference type="Pfam" id="PF24165">
    <property type="entry name" value="TMP_C"/>
    <property type="match status" value="1"/>
</dbReference>
<evidence type="ECO:0000313" key="5">
    <source>
        <dbReference type="Proteomes" id="UP000308921"/>
    </source>
</evidence>
<accession>A0A4Y5P1M0</accession>